<evidence type="ECO:0000256" key="5">
    <source>
        <dbReference type="ARBA" id="ARBA00023157"/>
    </source>
</evidence>
<keyword evidence="8" id="KW-1185">Reference proteome</keyword>
<comment type="subcellular location">
    <subcellularLocation>
        <location evidence="1">Secreted</location>
    </subcellularLocation>
</comment>
<evidence type="ECO:0000313" key="8">
    <source>
        <dbReference type="Proteomes" id="UP001059596"/>
    </source>
</evidence>
<dbReference type="InterPro" id="IPR006170">
    <property type="entry name" value="PBP/GOBP"/>
</dbReference>
<feature type="signal peptide" evidence="6">
    <location>
        <begin position="1"/>
        <end position="22"/>
    </location>
</feature>
<gene>
    <name evidence="7" type="ORF">M5D96_013009</name>
</gene>
<evidence type="ECO:0000313" key="7">
    <source>
        <dbReference type="EMBL" id="KAI8034158.1"/>
    </source>
</evidence>
<evidence type="ECO:0000256" key="2">
    <source>
        <dbReference type="ARBA" id="ARBA00008098"/>
    </source>
</evidence>
<reference evidence="7" key="1">
    <citation type="journal article" date="2023" name="Genome Biol. Evol.">
        <title>Long-read-based Genome Assembly of Drosophila gunungcola Reveals Fewer Chemosensory Genes in Flower-breeding Species.</title>
        <authorList>
            <person name="Negi A."/>
            <person name="Liao B.Y."/>
            <person name="Yeh S.D."/>
        </authorList>
    </citation>
    <scope>NUCLEOTIDE SEQUENCE</scope>
    <source>
        <strain evidence="7">Sukarami</strain>
    </source>
</reference>
<comment type="caution">
    <text evidence="7">The sequence shown here is derived from an EMBL/GenBank/DDBJ whole genome shotgun (WGS) entry which is preliminary data.</text>
</comment>
<comment type="similarity">
    <text evidence="2">Belongs to the PBP/GOBP family.</text>
</comment>
<sequence>MKFPLLLICVAISMGLLPGSEAGVTEEQMRSAGKLTRDVCLPKYPKVTEEIADNIRNGNIPNSKDSNCYINCILEMMQAIKKGKFQVEATLKQLDILLPDSYKEEYRKGISLCKDSTVGLKNAPNCDPAYALLSCLKTNIKVFSNRMTNLLLALACTALLLGSVAADDEEPSMTVDEVVELIEPFGDGCTPKPLREHIVEMVLNKEDAKHETKCFRHCMLEQFELMPEGQLQFNEDKTLEMVNMMFPDREDDGRRIVKSCNEQLKAEKDKCEAAHGIAMCMLREMRASGFKIPDLKE</sequence>
<accession>A0A9P9YBZ3</accession>
<evidence type="ECO:0000256" key="6">
    <source>
        <dbReference type="SAM" id="SignalP"/>
    </source>
</evidence>
<dbReference type="CDD" id="cd23992">
    <property type="entry name" value="PBP_GOBP"/>
    <property type="match status" value="2"/>
</dbReference>
<name>A0A9P9YBZ3_9MUSC</name>
<keyword evidence="3" id="KW-0964">Secreted</keyword>
<organism evidence="7 8">
    <name type="scientific">Drosophila gunungcola</name>
    <name type="common">fruit fly</name>
    <dbReference type="NCBI Taxonomy" id="103775"/>
    <lineage>
        <taxon>Eukaryota</taxon>
        <taxon>Metazoa</taxon>
        <taxon>Ecdysozoa</taxon>
        <taxon>Arthropoda</taxon>
        <taxon>Hexapoda</taxon>
        <taxon>Insecta</taxon>
        <taxon>Pterygota</taxon>
        <taxon>Neoptera</taxon>
        <taxon>Endopterygota</taxon>
        <taxon>Diptera</taxon>
        <taxon>Brachycera</taxon>
        <taxon>Muscomorpha</taxon>
        <taxon>Ephydroidea</taxon>
        <taxon>Drosophilidae</taxon>
        <taxon>Drosophila</taxon>
        <taxon>Sophophora</taxon>
    </lineage>
</organism>
<dbReference type="GO" id="GO:0007608">
    <property type="term" value="P:sensory perception of smell"/>
    <property type="evidence" value="ECO:0007669"/>
    <property type="project" value="UniProtKB-ARBA"/>
</dbReference>
<keyword evidence="5" id="KW-1015">Disulfide bond</keyword>
<dbReference type="SUPFAM" id="SSF47565">
    <property type="entry name" value="Insect pheromone/odorant-binding proteins"/>
    <property type="match status" value="2"/>
</dbReference>
<evidence type="ECO:0000256" key="4">
    <source>
        <dbReference type="ARBA" id="ARBA00022729"/>
    </source>
</evidence>
<evidence type="ECO:0000256" key="3">
    <source>
        <dbReference type="ARBA" id="ARBA00022525"/>
    </source>
</evidence>
<dbReference type="AlphaFoldDB" id="A0A9P9YBZ3"/>
<dbReference type="InterPro" id="IPR036728">
    <property type="entry name" value="PBP_GOBP_sf"/>
</dbReference>
<dbReference type="GO" id="GO:0005576">
    <property type="term" value="C:extracellular region"/>
    <property type="evidence" value="ECO:0007669"/>
    <property type="project" value="UniProtKB-SubCell"/>
</dbReference>
<dbReference type="PANTHER" id="PTHR21364:SF2">
    <property type="entry name" value="GENERAL ODORANT-BINDING PROTEIN 19A"/>
    <property type="match status" value="1"/>
</dbReference>
<dbReference type="Proteomes" id="UP001059596">
    <property type="component" value="Unassembled WGS sequence"/>
</dbReference>
<dbReference type="SMART" id="SM00708">
    <property type="entry name" value="PhBP"/>
    <property type="match status" value="2"/>
</dbReference>
<dbReference type="FunFam" id="1.10.238.20:FF:000001">
    <property type="entry name" value="General odorant-binding protein lush"/>
    <property type="match status" value="1"/>
</dbReference>
<evidence type="ECO:0000256" key="1">
    <source>
        <dbReference type="ARBA" id="ARBA00004613"/>
    </source>
</evidence>
<dbReference type="GO" id="GO:0005549">
    <property type="term" value="F:odorant binding"/>
    <property type="evidence" value="ECO:0007669"/>
    <property type="project" value="InterPro"/>
</dbReference>
<protein>
    <recommendedName>
        <fullName evidence="9">Odorant-binding protein 19b</fullName>
    </recommendedName>
</protein>
<proteinExistence type="inferred from homology"/>
<feature type="chain" id="PRO_5040166288" description="Odorant-binding protein 19b" evidence="6">
    <location>
        <begin position="23"/>
        <end position="297"/>
    </location>
</feature>
<dbReference type="Pfam" id="PF01395">
    <property type="entry name" value="PBP_GOBP"/>
    <property type="match status" value="2"/>
</dbReference>
<dbReference type="EMBL" id="JAMKOV010000079">
    <property type="protein sequence ID" value="KAI8034158.1"/>
    <property type="molecule type" value="Genomic_DNA"/>
</dbReference>
<keyword evidence="4 6" id="KW-0732">Signal</keyword>
<dbReference type="Gene3D" id="1.10.238.20">
    <property type="entry name" value="Pheromone/general odorant binding protein domain"/>
    <property type="match status" value="2"/>
</dbReference>
<evidence type="ECO:0008006" key="9">
    <source>
        <dbReference type="Google" id="ProtNLM"/>
    </source>
</evidence>
<dbReference type="PANTHER" id="PTHR21364">
    <property type="entry name" value="GENERAL ODORANT-BINDING PROTEIN 19A"/>
    <property type="match status" value="1"/>
</dbReference>